<feature type="transmembrane region" description="Helical" evidence="1">
    <location>
        <begin position="202"/>
        <end position="234"/>
    </location>
</feature>
<evidence type="ECO:0008006" key="4">
    <source>
        <dbReference type="Google" id="ProtNLM"/>
    </source>
</evidence>
<feature type="transmembrane region" description="Helical" evidence="1">
    <location>
        <begin position="312"/>
        <end position="333"/>
    </location>
</feature>
<feature type="transmembrane region" description="Helical" evidence="1">
    <location>
        <begin position="99"/>
        <end position="118"/>
    </location>
</feature>
<sequence length="459" mass="51313">MRLPKMMCGKSIAPVTVDDDTLFPSSSSSADKRCSFWKATSPLATLATATGLFVKHPLHEEAKSCYSKVLLALLGLSITLSLLMRQALVALVHGRYTDAVVKVPGITSISLVLLLYFISWGKGQRLKDLMDLWDTLDISSMAHHQQQMMSKSKALLSKSRKLALFLFLMNAGQFFGLTALVIKDPMNKVLVSSDPMLKDTVVWYYLALGSHMVSLVYSVIFGFCVDAFTVLWAYHTSQALGDLSLHLSTGLASQAHEQSCPDQVERVLRMRHGADVEDGTPVLNHQRENVSLDRVWGQFETLAELTHGFNEVFGVVIFSSYTWGFFMILAFLYVPFNTEGQSDEIFLLTSVFQSLTTSILSATVRTLFIDQFYVKVQSKGLAPSVTLSFYVSRMNEGLMQVHEGDDDEKMKLLMFTMSQRNSLCVSAADYFIITRSTVYQLLSLLSTCIIPFLDPQRKK</sequence>
<keyword evidence="1" id="KW-0812">Transmembrane</keyword>
<keyword evidence="1" id="KW-1133">Transmembrane helix</keyword>
<dbReference type="Proteomes" id="UP000678499">
    <property type="component" value="Unassembled WGS sequence"/>
</dbReference>
<dbReference type="EMBL" id="OA882060">
    <property type="protein sequence ID" value="CAD7272353.1"/>
    <property type="molecule type" value="Genomic_DNA"/>
</dbReference>
<accession>A0A7R9BEU4</accession>
<keyword evidence="3" id="KW-1185">Reference proteome</keyword>
<keyword evidence="1" id="KW-0472">Membrane</keyword>
<reference evidence="2" key="1">
    <citation type="submission" date="2020-11" db="EMBL/GenBank/DDBJ databases">
        <authorList>
            <person name="Tran Van P."/>
        </authorList>
    </citation>
    <scope>NUCLEOTIDE SEQUENCE</scope>
</reference>
<feature type="transmembrane region" description="Helical" evidence="1">
    <location>
        <begin position="162"/>
        <end position="182"/>
    </location>
</feature>
<proteinExistence type="predicted"/>
<evidence type="ECO:0000313" key="3">
    <source>
        <dbReference type="Proteomes" id="UP000678499"/>
    </source>
</evidence>
<protein>
    <recommendedName>
        <fullName evidence="4">Gustatory receptor</fullName>
    </recommendedName>
</protein>
<name>A0A7R9BEU4_9CRUS</name>
<dbReference type="EMBL" id="CAJPEX010000023">
    <property type="protein sequence ID" value="CAG0912505.1"/>
    <property type="molecule type" value="Genomic_DNA"/>
</dbReference>
<evidence type="ECO:0000256" key="1">
    <source>
        <dbReference type="SAM" id="Phobius"/>
    </source>
</evidence>
<dbReference type="AlphaFoldDB" id="A0A7R9BEU4"/>
<evidence type="ECO:0000313" key="2">
    <source>
        <dbReference type="EMBL" id="CAD7272353.1"/>
    </source>
</evidence>
<feature type="transmembrane region" description="Helical" evidence="1">
    <location>
        <begin position="69"/>
        <end position="93"/>
    </location>
</feature>
<gene>
    <name evidence="2" type="ORF">NMOB1V02_LOCUS295</name>
</gene>
<organism evidence="2">
    <name type="scientific">Notodromas monacha</name>
    <dbReference type="NCBI Taxonomy" id="399045"/>
    <lineage>
        <taxon>Eukaryota</taxon>
        <taxon>Metazoa</taxon>
        <taxon>Ecdysozoa</taxon>
        <taxon>Arthropoda</taxon>
        <taxon>Crustacea</taxon>
        <taxon>Oligostraca</taxon>
        <taxon>Ostracoda</taxon>
        <taxon>Podocopa</taxon>
        <taxon>Podocopida</taxon>
        <taxon>Cypridocopina</taxon>
        <taxon>Cypridoidea</taxon>
        <taxon>Cyprididae</taxon>
        <taxon>Notodromas</taxon>
    </lineage>
</organism>
<feature type="transmembrane region" description="Helical" evidence="1">
    <location>
        <begin position="345"/>
        <end position="368"/>
    </location>
</feature>